<dbReference type="RefSeq" id="WP_213351267.1">
    <property type="nucleotide sequence ID" value="NZ_JAHBGB010000006.1"/>
</dbReference>
<proteinExistence type="predicted"/>
<evidence type="ECO:0000313" key="1">
    <source>
        <dbReference type="EMBL" id="MFD2142285.1"/>
    </source>
</evidence>
<name>A0ABW4Z1D3_9HYPH</name>
<dbReference type="Proteomes" id="UP001597299">
    <property type="component" value="Unassembled WGS sequence"/>
</dbReference>
<protein>
    <submittedName>
        <fullName evidence="1">Uncharacterized protein</fullName>
    </submittedName>
</protein>
<dbReference type="EMBL" id="JBHUHD010000001">
    <property type="protein sequence ID" value="MFD2142285.1"/>
    <property type="molecule type" value="Genomic_DNA"/>
</dbReference>
<sequence>MVQRSKRTLAGAEQMQKDLRQFHHLVRQWAGEVPIGTNVYIGCDFLNYAIIMMDMQLTAAIQKAPYERPPGFQGLE</sequence>
<keyword evidence="2" id="KW-1185">Reference proteome</keyword>
<organism evidence="1 2">
    <name type="scientific">Ancylobacter oerskovii</name>
    <dbReference type="NCBI Taxonomy" id="459519"/>
    <lineage>
        <taxon>Bacteria</taxon>
        <taxon>Pseudomonadati</taxon>
        <taxon>Pseudomonadota</taxon>
        <taxon>Alphaproteobacteria</taxon>
        <taxon>Hyphomicrobiales</taxon>
        <taxon>Xanthobacteraceae</taxon>
        <taxon>Ancylobacter</taxon>
    </lineage>
</organism>
<comment type="caution">
    <text evidence="1">The sequence shown here is derived from an EMBL/GenBank/DDBJ whole genome shotgun (WGS) entry which is preliminary data.</text>
</comment>
<accession>A0ABW4Z1D3</accession>
<gene>
    <name evidence="1" type="ORF">ACFSNC_17905</name>
</gene>
<evidence type="ECO:0000313" key="2">
    <source>
        <dbReference type="Proteomes" id="UP001597299"/>
    </source>
</evidence>
<reference evidence="2" key="1">
    <citation type="journal article" date="2019" name="Int. J. Syst. Evol. Microbiol.">
        <title>The Global Catalogue of Microorganisms (GCM) 10K type strain sequencing project: providing services to taxonomists for standard genome sequencing and annotation.</title>
        <authorList>
            <consortium name="The Broad Institute Genomics Platform"/>
            <consortium name="The Broad Institute Genome Sequencing Center for Infectious Disease"/>
            <person name="Wu L."/>
            <person name="Ma J."/>
        </authorList>
    </citation>
    <scope>NUCLEOTIDE SEQUENCE [LARGE SCALE GENOMIC DNA]</scope>
    <source>
        <strain evidence="2">CCM 7435</strain>
    </source>
</reference>